<gene>
    <name evidence="4" type="ORF">CTOB1V02_LOCUS9145</name>
</gene>
<dbReference type="OrthoDB" id="10038672at2759"/>
<reference evidence="4" key="1">
    <citation type="submission" date="2020-11" db="EMBL/GenBank/DDBJ databases">
        <authorList>
            <person name="Tran Van P."/>
        </authorList>
    </citation>
    <scope>NUCLEOTIDE SEQUENCE</scope>
</reference>
<keyword evidence="2" id="KW-0863">Zinc-finger</keyword>
<protein>
    <submittedName>
        <fullName evidence="4">Uncharacterized protein</fullName>
    </submittedName>
</protein>
<dbReference type="GO" id="GO:0008270">
    <property type="term" value="F:zinc ion binding"/>
    <property type="evidence" value="ECO:0007669"/>
    <property type="project" value="UniProtKB-KW"/>
</dbReference>
<organism evidence="4">
    <name type="scientific">Cyprideis torosa</name>
    <dbReference type="NCBI Taxonomy" id="163714"/>
    <lineage>
        <taxon>Eukaryota</taxon>
        <taxon>Metazoa</taxon>
        <taxon>Ecdysozoa</taxon>
        <taxon>Arthropoda</taxon>
        <taxon>Crustacea</taxon>
        <taxon>Oligostraca</taxon>
        <taxon>Ostracoda</taxon>
        <taxon>Podocopa</taxon>
        <taxon>Podocopida</taxon>
        <taxon>Cytherocopina</taxon>
        <taxon>Cytheroidea</taxon>
        <taxon>Cytherideidae</taxon>
        <taxon>Cyprideis</taxon>
    </lineage>
</organism>
<evidence type="ECO:0000313" key="4">
    <source>
        <dbReference type="EMBL" id="CAD7231297.1"/>
    </source>
</evidence>
<keyword evidence="3" id="KW-0862">Zinc</keyword>
<evidence type="ECO:0000256" key="3">
    <source>
        <dbReference type="ARBA" id="ARBA00022833"/>
    </source>
</evidence>
<sequence>MLVQSLICGGAWGRGRTLLLSVAVCRCRPVPLSNTLRSFPLAPRGGSIMMSDSKRSIDEQPCAMDDLCCACQVTPPNYFHSPAVFTDAQPQSSVPALYASTKVLATTPSLVKHYAVIFPTAPQHNQAEECSKNTDQPLHQRLEALSISKGPNVLSSVPPPPMFWRRLQPPSELDNGAPYSKMAPPPGLHIILPPVGPLTFNQHFSKCSQPSPPMATTGLTPYQGKKRCFGEYRCSRCHRKWMSGNSWANKGQECIKCRIIVYPHKQRPLDKPDGLDVSDQSKVHPQDLCEKCRELGYYCRQLSIA</sequence>
<keyword evidence="1" id="KW-0479">Metal-binding</keyword>
<accession>A0A7R8WGN0</accession>
<name>A0A7R8WGN0_9CRUS</name>
<dbReference type="InterPro" id="IPR027377">
    <property type="entry name" value="ZAR1/RTP1-5-like_Znf-3CxxC"/>
</dbReference>
<evidence type="ECO:0000256" key="2">
    <source>
        <dbReference type="ARBA" id="ARBA00022771"/>
    </source>
</evidence>
<dbReference type="EMBL" id="OB663360">
    <property type="protein sequence ID" value="CAD7231297.1"/>
    <property type="molecule type" value="Genomic_DNA"/>
</dbReference>
<dbReference type="Pfam" id="PF17180">
    <property type="entry name" value="Zn_ribbon_3CxxC_2"/>
    <property type="match status" value="1"/>
</dbReference>
<dbReference type="Pfam" id="PF23490">
    <property type="entry name" value="ZCCHC24_C"/>
    <property type="match status" value="1"/>
</dbReference>
<dbReference type="AlphaFoldDB" id="A0A7R8WGN0"/>
<dbReference type="InterPro" id="IPR033446">
    <property type="entry name" value="ZCCHC24_Znf-3CxxC"/>
</dbReference>
<dbReference type="InterPro" id="IPR057809">
    <property type="entry name" value="ZCCHC24_C"/>
</dbReference>
<evidence type="ECO:0000256" key="1">
    <source>
        <dbReference type="ARBA" id="ARBA00022723"/>
    </source>
</evidence>
<dbReference type="SMART" id="SM01328">
    <property type="entry name" value="zf-3CxxC"/>
    <property type="match status" value="1"/>
</dbReference>
<proteinExistence type="predicted"/>